<gene>
    <name evidence="2" type="ORF">E2C01_066267</name>
</gene>
<feature type="compositionally biased region" description="Polar residues" evidence="1">
    <location>
        <begin position="20"/>
        <end position="31"/>
    </location>
</feature>
<dbReference type="Proteomes" id="UP000324222">
    <property type="component" value="Unassembled WGS sequence"/>
</dbReference>
<name>A0A5B7HQK5_PORTR</name>
<evidence type="ECO:0000313" key="3">
    <source>
        <dbReference type="Proteomes" id="UP000324222"/>
    </source>
</evidence>
<evidence type="ECO:0000256" key="1">
    <source>
        <dbReference type="SAM" id="MobiDB-lite"/>
    </source>
</evidence>
<organism evidence="2 3">
    <name type="scientific">Portunus trituberculatus</name>
    <name type="common">Swimming crab</name>
    <name type="synonym">Neptunus trituberculatus</name>
    <dbReference type="NCBI Taxonomy" id="210409"/>
    <lineage>
        <taxon>Eukaryota</taxon>
        <taxon>Metazoa</taxon>
        <taxon>Ecdysozoa</taxon>
        <taxon>Arthropoda</taxon>
        <taxon>Crustacea</taxon>
        <taxon>Multicrustacea</taxon>
        <taxon>Malacostraca</taxon>
        <taxon>Eumalacostraca</taxon>
        <taxon>Eucarida</taxon>
        <taxon>Decapoda</taxon>
        <taxon>Pleocyemata</taxon>
        <taxon>Brachyura</taxon>
        <taxon>Eubrachyura</taxon>
        <taxon>Portunoidea</taxon>
        <taxon>Portunidae</taxon>
        <taxon>Portuninae</taxon>
        <taxon>Portunus</taxon>
    </lineage>
</organism>
<dbReference type="EMBL" id="VSRR010033877">
    <property type="protein sequence ID" value="MPC71975.1"/>
    <property type="molecule type" value="Genomic_DNA"/>
</dbReference>
<evidence type="ECO:0000313" key="2">
    <source>
        <dbReference type="EMBL" id="MPC71975.1"/>
    </source>
</evidence>
<keyword evidence="3" id="KW-1185">Reference proteome</keyword>
<proteinExistence type="predicted"/>
<dbReference type="AlphaFoldDB" id="A0A5B7HQK5"/>
<accession>A0A5B7HQK5</accession>
<protein>
    <submittedName>
        <fullName evidence="2">Uncharacterized protein</fullName>
    </submittedName>
</protein>
<sequence length="60" mass="6773">MSSSHSPNLTPSLFHLAHQPPSNVPSAPLPSTTTAFHTTFSVLHRHRHHQHYSLVPHYSR</sequence>
<feature type="compositionally biased region" description="Polar residues" evidence="1">
    <location>
        <begin position="1"/>
        <end position="11"/>
    </location>
</feature>
<comment type="caution">
    <text evidence="2">The sequence shown here is derived from an EMBL/GenBank/DDBJ whole genome shotgun (WGS) entry which is preliminary data.</text>
</comment>
<reference evidence="2 3" key="1">
    <citation type="submission" date="2019-05" db="EMBL/GenBank/DDBJ databases">
        <title>Another draft genome of Portunus trituberculatus and its Hox gene families provides insights of decapod evolution.</title>
        <authorList>
            <person name="Jeong J.-H."/>
            <person name="Song I."/>
            <person name="Kim S."/>
            <person name="Choi T."/>
            <person name="Kim D."/>
            <person name="Ryu S."/>
            <person name="Kim W."/>
        </authorList>
    </citation>
    <scope>NUCLEOTIDE SEQUENCE [LARGE SCALE GENOMIC DNA]</scope>
    <source>
        <tissue evidence="2">Muscle</tissue>
    </source>
</reference>
<feature type="region of interest" description="Disordered" evidence="1">
    <location>
        <begin position="1"/>
        <end position="31"/>
    </location>
</feature>